<reference evidence="2 3" key="1">
    <citation type="submission" date="2024-02" db="EMBL/GenBank/DDBJ databases">
        <title>High-quality chromosome-scale genome assembly of Pensacola bahiagrass (Paspalum notatum Flugge var. saurae).</title>
        <authorList>
            <person name="Vega J.M."/>
            <person name="Podio M."/>
            <person name="Orjuela J."/>
            <person name="Siena L.A."/>
            <person name="Pessino S.C."/>
            <person name="Combes M.C."/>
            <person name="Mariac C."/>
            <person name="Albertini E."/>
            <person name="Pupilli F."/>
            <person name="Ortiz J.P.A."/>
            <person name="Leblanc O."/>
        </authorList>
    </citation>
    <scope>NUCLEOTIDE SEQUENCE [LARGE SCALE GENOMIC DNA]</scope>
    <source>
        <strain evidence="2">R1</strain>
        <tissue evidence="2">Leaf</tissue>
    </source>
</reference>
<evidence type="ECO:0000313" key="3">
    <source>
        <dbReference type="Proteomes" id="UP001341281"/>
    </source>
</evidence>
<evidence type="ECO:0000313" key="2">
    <source>
        <dbReference type="EMBL" id="WVZ54209.1"/>
    </source>
</evidence>
<protein>
    <recommendedName>
        <fullName evidence="1">R13L1/DRL21-like LRR repeat region domain-containing protein</fullName>
    </recommendedName>
</protein>
<dbReference type="InterPro" id="IPR056789">
    <property type="entry name" value="LRR_R13L1-DRL21"/>
</dbReference>
<dbReference type="EMBL" id="CP144745">
    <property type="protein sequence ID" value="WVZ54209.1"/>
    <property type="molecule type" value="Genomic_DNA"/>
</dbReference>
<accession>A0AAQ3PL03</accession>
<sequence length="251" mass="28409">MNVLDELCPPSSLQQLLVLGCFGERLPRWMTSTSIASLENLRILTMQDMPYCTELPSSLCQLPSLELLKIWSAPAINHIGTECILPHHHEHPMAMANVGSNLEIHVIKCTNLERITNLPRLQNLNVIMCPKLKVLEGLPALQRLVLEDYDMETLPRYLHGLNPRHLLIDCSLSLLTCIAAGKSSPEWGKFNHIQQVKAYASEKGRDPFRFETNIGRSAIHKDTYFQYRGDRLTGSDVGSEKEKRSFTFVDS</sequence>
<gene>
    <name evidence="2" type="ORF">U9M48_005046</name>
</gene>
<evidence type="ECO:0000259" key="1">
    <source>
        <dbReference type="Pfam" id="PF25019"/>
    </source>
</evidence>
<name>A0AAQ3PL03_PASNO</name>
<dbReference type="Gene3D" id="3.80.10.10">
    <property type="entry name" value="Ribonuclease Inhibitor"/>
    <property type="match status" value="1"/>
</dbReference>
<proteinExistence type="predicted"/>
<organism evidence="2 3">
    <name type="scientific">Paspalum notatum var. saurae</name>
    <dbReference type="NCBI Taxonomy" id="547442"/>
    <lineage>
        <taxon>Eukaryota</taxon>
        <taxon>Viridiplantae</taxon>
        <taxon>Streptophyta</taxon>
        <taxon>Embryophyta</taxon>
        <taxon>Tracheophyta</taxon>
        <taxon>Spermatophyta</taxon>
        <taxon>Magnoliopsida</taxon>
        <taxon>Liliopsida</taxon>
        <taxon>Poales</taxon>
        <taxon>Poaceae</taxon>
        <taxon>PACMAD clade</taxon>
        <taxon>Panicoideae</taxon>
        <taxon>Andropogonodae</taxon>
        <taxon>Paspaleae</taxon>
        <taxon>Paspalinae</taxon>
        <taxon>Paspalum</taxon>
    </lineage>
</organism>
<dbReference type="Proteomes" id="UP001341281">
    <property type="component" value="Chromosome 01"/>
</dbReference>
<dbReference type="InterPro" id="IPR032675">
    <property type="entry name" value="LRR_dom_sf"/>
</dbReference>
<feature type="domain" description="R13L1/DRL21-like LRR repeat region" evidence="1">
    <location>
        <begin position="2"/>
        <end position="71"/>
    </location>
</feature>
<keyword evidence="3" id="KW-1185">Reference proteome</keyword>
<dbReference type="Pfam" id="PF25019">
    <property type="entry name" value="LRR_R13L1-DRL21"/>
    <property type="match status" value="1"/>
</dbReference>
<dbReference type="AlphaFoldDB" id="A0AAQ3PL03"/>
<dbReference type="SUPFAM" id="SSF52058">
    <property type="entry name" value="L domain-like"/>
    <property type="match status" value="1"/>
</dbReference>